<comment type="caution">
    <text evidence="2">The sequence shown here is derived from an EMBL/GenBank/DDBJ whole genome shotgun (WGS) entry which is preliminary data.</text>
</comment>
<dbReference type="AlphaFoldDB" id="A0A844YD81"/>
<feature type="transmembrane region" description="Helical" evidence="1">
    <location>
        <begin position="44"/>
        <end position="63"/>
    </location>
</feature>
<protein>
    <submittedName>
        <fullName evidence="2">Uncharacterized protein</fullName>
    </submittedName>
</protein>
<keyword evidence="3" id="KW-1185">Reference proteome</keyword>
<keyword evidence="1" id="KW-0812">Transmembrane</keyword>
<accession>A0A844YD81</accession>
<dbReference type="OrthoDB" id="7433080at2"/>
<dbReference type="Proteomes" id="UP000445582">
    <property type="component" value="Unassembled WGS sequence"/>
</dbReference>
<name>A0A844YD81_9SPHN</name>
<keyword evidence="1" id="KW-0472">Membrane</keyword>
<evidence type="ECO:0000313" key="3">
    <source>
        <dbReference type="Proteomes" id="UP000445582"/>
    </source>
</evidence>
<dbReference type="RefSeq" id="WP_160673940.1">
    <property type="nucleotide sequence ID" value="NZ_WTYN01000001.1"/>
</dbReference>
<proteinExistence type="predicted"/>
<keyword evidence="1" id="KW-1133">Transmembrane helix</keyword>
<organism evidence="2 3">
    <name type="scientific">Qipengyuania oceanensis</name>
    <dbReference type="NCBI Taxonomy" id="1463597"/>
    <lineage>
        <taxon>Bacteria</taxon>
        <taxon>Pseudomonadati</taxon>
        <taxon>Pseudomonadota</taxon>
        <taxon>Alphaproteobacteria</taxon>
        <taxon>Sphingomonadales</taxon>
        <taxon>Erythrobacteraceae</taxon>
        <taxon>Qipengyuania</taxon>
    </lineage>
</organism>
<evidence type="ECO:0000256" key="1">
    <source>
        <dbReference type="SAM" id="Phobius"/>
    </source>
</evidence>
<evidence type="ECO:0000313" key="2">
    <source>
        <dbReference type="EMBL" id="MXO63016.1"/>
    </source>
</evidence>
<sequence>MEFVKAVPLGVILTWVIALIIGSTGSTGGQLAIHNLHMGDATMLWSWPLFLAGTGLAWGLLVMQR</sequence>
<dbReference type="EMBL" id="WTYN01000001">
    <property type="protein sequence ID" value="MXO63016.1"/>
    <property type="molecule type" value="Genomic_DNA"/>
</dbReference>
<gene>
    <name evidence="2" type="ORF">GRI48_08340</name>
</gene>
<reference evidence="2 3" key="1">
    <citation type="submission" date="2019-12" db="EMBL/GenBank/DDBJ databases">
        <title>Genomic-based taxomic classification of the family Erythrobacteraceae.</title>
        <authorList>
            <person name="Xu L."/>
        </authorList>
    </citation>
    <scope>NUCLEOTIDE SEQUENCE [LARGE SCALE GENOMIC DNA]</scope>
    <source>
        <strain evidence="2 3">MCCC 1A09965</strain>
    </source>
</reference>